<dbReference type="InterPro" id="IPR036390">
    <property type="entry name" value="WH_DNA-bd_sf"/>
</dbReference>
<name>A0A1M6RT42_9BACT</name>
<dbReference type="InterPro" id="IPR036388">
    <property type="entry name" value="WH-like_DNA-bd_sf"/>
</dbReference>
<evidence type="ECO:0000313" key="1">
    <source>
        <dbReference type="EMBL" id="SHK35702.1"/>
    </source>
</evidence>
<dbReference type="AlphaFoldDB" id="A0A1M6RT42"/>
<accession>A0A1M6RT42</accession>
<organism evidence="1 2">
    <name type="scientific">Hymenobacter psychrotolerans DSM 18569</name>
    <dbReference type="NCBI Taxonomy" id="1121959"/>
    <lineage>
        <taxon>Bacteria</taxon>
        <taxon>Pseudomonadati</taxon>
        <taxon>Bacteroidota</taxon>
        <taxon>Cytophagia</taxon>
        <taxon>Cytophagales</taxon>
        <taxon>Hymenobacteraceae</taxon>
        <taxon>Hymenobacter</taxon>
    </lineage>
</organism>
<dbReference type="Proteomes" id="UP000183947">
    <property type="component" value="Unassembled WGS sequence"/>
</dbReference>
<sequence length="137" mass="15214">MSASDALPDEAPRPDDTGLLAAFAHRVATRDLPPERPPHGYDQASLEICIALALRERLPGLDPRRSFTFGRVCYALMAHPRLTTKDLAELADTTRLTLHRALPVLVEAGLLLSQRTGGRHYHLLSRDGEDWLLEVTK</sequence>
<dbReference type="RefSeq" id="WP_073281386.1">
    <property type="nucleotide sequence ID" value="NZ_FRAS01000002.1"/>
</dbReference>
<reference evidence="2" key="1">
    <citation type="submission" date="2016-11" db="EMBL/GenBank/DDBJ databases">
        <authorList>
            <person name="Varghese N."/>
            <person name="Submissions S."/>
        </authorList>
    </citation>
    <scope>NUCLEOTIDE SEQUENCE [LARGE SCALE GENOMIC DNA]</scope>
    <source>
        <strain evidence="2">DSM 18569</strain>
    </source>
</reference>
<evidence type="ECO:0000313" key="2">
    <source>
        <dbReference type="Proteomes" id="UP000183947"/>
    </source>
</evidence>
<dbReference type="OrthoDB" id="883852at2"/>
<dbReference type="Gene3D" id="1.10.10.10">
    <property type="entry name" value="Winged helix-like DNA-binding domain superfamily/Winged helix DNA-binding domain"/>
    <property type="match status" value="1"/>
</dbReference>
<dbReference type="SUPFAM" id="SSF46785">
    <property type="entry name" value="Winged helix' DNA-binding domain"/>
    <property type="match status" value="1"/>
</dbReference>
<protein>
    <submittedName>
        <fullName evidence="1">Uncharacterized protein</fullName>
    </submittedName>
</protein>
<keyword evidence="2" id="KW-1185">Reference proteome</keyword>
<gene>
    <name evidence="1" type="ORF">SAMN02746009_00790</name>
</gene>
<dbReference type="EMBL" id="FRAS01000002">
    <property type="protein sequence ID" value="SHK35702.1"/>
    <property type="molecule type" value="Genomic_DNA"/>
</dbReference>
<proteinExistence type="predicted"/>